<comment type="caution">
    <text evidence="3">The sequence shown here is derived from an EMBL/GenBank/DDBJ whole genome shotgun (WGS) entry which is preliminary data.</text>
</comment>
<dbReference type="AlphaFoldDB" id="A0A7J7DVM2"/>
<evidence type="ECO:0000313" key="3">
    <source>
        <dbReference type="EMBL" id="KAF5750422.1"/>
    </source>
</evidence>
<name>A0A7J7DVM2_TRIWF</name>
<gene>
    <name evidence="3" type="ORF">HS088_TW03G00758</name>
</gene>
<dbReference type="Pfam" id="PF13259">
    <property type="entry name" value="clamp_Gag1-like"/>
    <property type="match status" value="1"/>
</dbReference>
<dbReference type="OrthoDB" id="1896025at2759"/>
<dbReference type="Proteomes" id="UP000593562">
    <property type="component" value="Unassembled WGS sequence"/>
</dbReference>
<dbReference type="InterPro" id="IPR025124">
    <property type="entry name" value="Gag1-like_clamp"/>
</dbReference>
<feature type="domain" description="Gag1-like clamp" evidence="2">
    <location>
        <begin position="25"/>
        <end position="107"/>
    </location>
</feature>
<dbReference type="PANTHER" id="PTHR33373">
    <property type="entry name" value="OS07G0479600 PROTEIN"/>
    <property type="match status" value="1"/>
</dbReference>
<feature type="region of interest" description="Disordered" evidence="1">
    <location>
        <begin position="1"/>
        <end position="30"/>
    </location>
</feature>
<evidence type="ECO:0000313" key="4">
    <source>
        <dbReference type="Proteomes" id="UP000593562"/>
    </source>
</evidence>
<reference evidence="3 4" key="1">
    <citation type="journal article" date="2020" name="Nat. Commun.">
        <title>Genome of Tripterygium wilfordii and identification of cytochrome P450 involved in triptolide biosynthesis.</title>
        <authorList>
            <person name="Tu L."/>
            <person name="Su P."/>
            <person name="Zhang Z."/>
            <person name="Gao L."/>
            <person name="Wang J."/>
            <person name="Hu T."/>
            <person name="Zhou J."/>
            <person name="Zhang Y."/>
            <person name="Zhao Y."/>
            <person name="Liu Y."/>
            <person name="Song Y."/>
            <person name="Tong Y."/>
            <person name="Lu Y."/>
            <person name="Yang J."/>
            <person name="Xu C."/>
            <person name="Jia M."/>
            <person name="Peters R.J."/>
            <person name="Huang L."/>
            <person name="Gao W."/>
        </authorList>
    </citation>
    <scope>NUCLEOTIDE SEQUENCE [LARGE SCALE GENOMIC DNA]</scope>
    <source>
        <strain evidence="4">cv. XIE 37</strain>
        <tissue evidence="3">Leaf</tissue>
    </source>
</reference>
<dbReference type="InParanoid" id="A0A7J7DVM2"/>
<keyword evidence="4" id="KW-1185">Reference proteome</keyword>
<proteinExistence type="predicted"/>
<sequence length="107" mass="12446">MEINGSKPHSDENNPSGGSNNDIKDNSAEKNINIFVNHAEISWHERRNHWVGDESKKSRKAPREPIMSWTTTYEELLSSNEPFHQRIPLAEMVDFLVDIWHEEGLYD</sequence>
<evidence type="ECO:0000259" key="2">
    <source>
        <dbReference type="Pfam" id="PF13259"/>
    </source>
</evidence>
<dbReference type="FunCoup" id="A0A7J7DVM2">
    <property type="interactions" value="61"/>
</dbReference>
<accession>A0A7J7DVM2</accession>
<dbReference type="PANTHER" id="PTHR33373:SF23">
    <property type="entry name" value="DUF4050 DOMAIN-CONTAINING PROTEIN"/>
    <property type="match status" value="1"/>
</dbReference>
<evidence type="ECO:0000256" key="1">
    <source>
        <dbReference type="SAM" id="MobiDB-lite"/>
    </source>
</evidence>
<protein>
    <recommendedName>
        <fullName evidence="2">Gag1-like clamp domain-containing protein</fullName>
    </recommendedName>
</protein>
<dbReference type="EMBL" id="JAAARO010000003">
    <property type="protein sequence ID" value="KAF5750422.1"/>
    <property type="molecule type" value="Genomic_DNA"/>
</dbReference>
<organism evidence="3 4">
    <name type="scientific">Tripterygium wilfordii</name>
    <name type="common">Thunder God vine</name>
    <dbReference type="NCBI Taxonomy" id="458696"/>
    <lineage>
        <taxon>Eukaryota</taxon>
        <taxon>Viridiplantae</taxon>
        <taxon>Streptophyta</taxon>
        <taxon>Embryophyta</taxon>
        <taxon>Tracheophyta</taxon>
        <taxon>Spermatophyta</taxon>
        <taxon>Magnoliopsida</taxon>
        <taxon>eudicotyledons</taxon>
        <taxon>Gunneridae</taxon>
        <taxon>Pentapetalae</taxon>
        <taxon>rosids</taxon>
        <taxon>fabids</taxon>
        <taxon>Celastrales</taxon>
        <taxon>Celastraceae</taxon>
        <taxon>Tripterygium</taxon>
    </lineage>
</organism>